<feature type="region of interest" description="Disordered" evidence="1">
    <location>
        <begin position="189"/>
        <end position="212"/>
    </location>
</feature>
<evidence type="ECO:0000313" key="4">
    <source>
        <dbReference type="Proteomes" id="UP001052739"/>
    </source>
</evidence>
<keyword evidence="4" id="KW-1185">Reference proteome</keyword>
<evidence type="ECO:0008006" key="5">
    <source>
        <dbReference type="Google" id="ProtNLM"/>
    </source>
</evidence>
<proteinExistence type="predicted"/>
<organism evidence="3 4">
    <name type="scientific">Streptomyces hydrogenans</name>
    <dbReference type="NCBI Taxonomy" id="1873719"/>
    <lineage>
        <taxon>Bacteria</taxon>
        <taxon>Bacillati</taxon>
        <taxon>Actinomycetota</taxon>
        <taxon>Actinomycetes</taxon>
        <taxon>Kitasatosporales</taxon>
        <taxon>Streptomycetaceae</taxon>
        <taxon>Streptomyces</taxon>
    </lineage>
</organism>
<accession>A0ABQ3P845</accession>
<sequence>MRRRTAAALTALLATAALAGCGIQGSDVVEAGGAPTVVVAPVPESRMLLYFLGPDGALMPVSRDVGLTDFPVPVRTKPGGGTETGTGDDHFDGTGTGFEIDADHPYASGLAAVKVLGALLAGPGGADRQAGLTTELPESGELIRVESDGEGGIRLRTPFSARELSEGAVAQLVCTAAYAVDRSGTPAVTVTGPDGALPETTCAITSPPEDEP</sequence>
<evidence type="ECO:0000256" key="2">
    <source>
        <dbReference type="SAM" id="SignalP"/>
    </source>
</evidence>
<name>A0ABQ3P845_9ACTN</name>
<gene>
    <name evidence="3" type="ORF">Shyd_25670</name>
</gene>
<dbReference type="RefSeq" id="WP_190225539.1">
    <property type="nucleotide sequence ID" value="NZ_BNBS01000112.1"/>
</dbReference>
<reference evidence="3" key="1">
    <citation type="submission" date="2024-05" db="EMBL/GenBank/DDBJ databases">
        <title>Whole genome shotgun sequence of Streptomyces hydrogenans NBRC 13475.</title>
        <authorList>
            <person name="Komaki H."/>
            <person name="Tamura T."/>
        </authorList>
    </citation>
    <scope>NUCLEOTIDE SEQUENCE</scope>
    <source>
        <strain evidence="3">NBRC 13475</strain>
    </source>
</reference>
<dbReference type="EMBL" id="BNDW01000019">
    <property type="protein sequence ID" value="GHI21196.1"/>
    <property type="molecule type" value="Genomic_DNA"/>
</dbReference>
<feature type="signal peptide" evidence="2">
    <location>
        <begin position="1"/>
        <end position="19"/>
    </location>
</feature>
<feature type="chain" id="PRO_5046814385" description="Lipoprotein" evidence="2">
    <location>
        <begin position="20"/>
        <end position="212"/>
    </location>
</feature>
<comment type="caution">
    <text evidence="3">The sequence shown here is derived from an EMBL/GenBank/DDBJ whole genome shotgun (WGS) entry which is preliminary data.</text>
</comment>
<dbReference type="Proteomes" id="UP001052739">
    <property type="component" value="Unassembled WGS sequence"/>
</dbReference>
<evidence type="ECO:0000256" key="1">
    <source>
        <dbReference type="SAM" id="MobiDB-lite"/>
    </source>
</evidence>
<keyword evidence="2" id="KW-0732">Signal</keyword>
<evidence type="ECO:0000313" key="3">
    <source>
        <dbReference type="EMBL" id="GHI21196.1"/>
    </source>
</evidence>
<protein>
    <recommendedName>
        <fullName evidence="5">Lipoprotein</fullName>
    </recommendedName>
</protein>
<dbReference type="PROSITE" id="PS51257">
    <property type="entry name" value="PROKAR_LIPOPROTEIN"/>
    <property type="match status" value="1"/>
</dbReference>